<dbReference type="Gene3D" id="3.90.79.10">
    <property type="entry name" value="Nucleoside Triphosphate Pyrophosphohydrolase"/>
    <property type="match status" value="1"/>
</dbReference>
<dbReference type="InterPro" id="IPR015797">
    <property type="entry name" value="NUDIX_hydrolase-like_dom_sf"/>
</dbReference>
<dbReference type="SUPFAM" id="SSF55811">
    <property type="entry name" value="Nudix"/>
    <property type="match status" value="1"/>
</dbReference>
<gene>
    <name evidence="4" type="ORF">DMA12_41930</name>
</gene>
<sequence>MTTPTATQREFFEKYPMAIPSAGVLFFDTPDHERVLIVKPNGRTLWEIPGGVTEARAGETPVATARREIAEELGLDITVDRILGIDSVPEGPDHAPMIAFLYYGGVLTPTQLSSIRYVDHEIGDSRFAHPDELPGIMVPRLARRVAACAHHARTGKQTPLHLQHGTNPAII</sequence>
<dbReference type="GO" id="GO:0016787">
    <property type="term" value="F:hydrolase activity"/>
    <property type="evidence" value="ECO:0007669"/>
    <property type="project" value="UniProtKB-KW"/>
</dbReference>
<keyword evidence="2 4" id="KW-0378">Hydrolase</keyword>
<accession>A0A428VYZ8</accession>
<evidence type="ECO:0000256" key="2">
    <source>
        <dbReference type="ARBA" id="ARBA00022801"/>
    </source>
</evidence>
<name>A0A428VYZ8_AMYBA</name>
<dbReference type="RefSeq" id="WP_020646596.1">
    <property type="nucleotide sequence ID" value="NZ_QHHU01000093.1"/>
</dbReference>
<proteinExistence type="predicted"/>
<dbReference type="Proteomes" id="UP000286716">
    <property type="component" value="Unassembled WGS sequence"/>
</dbReference>
<evidence type="ECO:0000313" key="4">
    <source>
        <dbReference type="EMBL" id="RSM36038.1"/>
    </source>
</evidence>
<dbReference type="PANTHER" id="PTHR43046">
    <property type="entry name" value="GDP-MANNOSE MANNOSYL HYDROLASE"/>
    <property type="match status" value="1"/>
</dbReference>
<dbReference type="EMBL" id="QHHU01000093">
    <property type="protein sequence ID" value="RSM36038.1"/>
    <property type="molecule type" value="Genomic_DNA"/>
</dbReference>
<evidence type="ECO:0000256" key="1">
    <source>
        <dbReference type="ARBA" id="ARBA00001946"/>
    </source>
</evidence>
<feature type="domain" description="Nudix hydrolase" evidence="3">
    <location>
        <begin position="17"/>
        <end position="151"/>
    </location>
</feature>
<comment type="caution">
    <text evidence="4">The sequence shown here is derived from an EMBL/GenBank/DDBJ whole genome shotgun (WGS) entry which is preliminary data.</text>
</comment>
<dbReference type="OrthoDB" id="4247482at2"/>
<dbReference type="InterPro" id="IPR000086">
    <property type="entry name" value="NUDIX_hydrolase_dom"/>
</dbReference>
<dbReference type="Pfam" id="PF00293">
    <property type="entry name" value="NUDIX"/>
    <property type="match status" value="1"/>
</dbReference>
<organism evidence="4 5">
    <name type="scientific">Amycolatopsis balhimycina DSM 5908</name>
    <dbReference type="NCBI Taxonomy" id="1081091"/>
    <lineage>
        <taxon>Bacteria</taxon>
        <taxon>Bacillati</taxon>
        <taxon>Actinomycetota</taxon>
        <taxon>Actinomycetes</taxon>
        <taxon>Pseudonocardiales</taxon>
        <taxon>Pseudonocardiaceae</taxon>
        <taxon>Amycolatopsis</taxon>
    </lineage>
</organism>
<evidence type="ECO:0000259" key="3">
    <source>
        <dbReference type="PROSITE" id="PS51462"/>
    </source>
</evidence>
<keyword evidence="5" id="KW-1185">Reference proteome</keyword>
<evidence type="ECO:0000313" key="5">
    <source>
        <dbReference type="Proteomes" id="UP000286716"/>
    </source>
</evidence>
<reference evidence="4 5" key="1">
    <citation type="submission" date="2018-05" db="EMBL/GenBank/DDBJ databases">
        <title>Evolution of GPA BGCs.</title>
        <authorList>
            <person name="Waglechner N."/>
            <person name="Wright G.D."/>
        </authorList>
    </citation>
    <scope>NUCLEOTIDE SEQUENCE [LARGE SCALE GENOMIC DNA]</scope>
    <source>
        <strain evidence="4 5">DSM 5908</strain>
    </source>
</reference>
<protein>
    <submittedName>
        <fullName evidence="4">NUDIX hydrolase</fullName>
    </submittedName>
</protein>
<comment type="cofactor">
    <cofactor evidence="1">
        <name>Mg(2+)</name>
        <dbReference type="ChEBI" id="CHEBI:18420"/>
    </cofactor>
</comment>
<dbReference type="PANTHER" id="PTHR43046:SF14">
    <property type="entry name" value="MUTT_NUDIX FAMILY PROTEIN"/>
    <property type="match status" value="1"/>
</dbReference>
<dbReference type="PROSITE" id="PS51462">
    <property type="entry name" value="NUDIX"/>
    <property type="match status" value="1"/>
</dbReference>
<dbReference type="CDD" id="cd18876">
    <property type="entry name" value="NUDIX_Hydrolase"/>
    <property type="match status" value="1"/>
</dbReference>
<dbReference type="AlphaFoldDB" id="A0A428VYZ8"/>